<dbReference type="Pfam" id="PF08757">
    <property type="entry name" value="CotH"/>
    <property type="match status" value="1"/>
</dbReference>
<keyword evidence="2" id="KW-0808">Transferase</keyword>
<dbReference type="RefSeq" id="WP_349245038.1">
    <property type="nucleotide sequence ID" value="NZ_JASCXX010000012.1"/>
</dbReference>
<reference evidence="2" key="1">
    <citation type="submission" date="2023-05" db="EMBL/GenBank/DDBJ databases">
        <title>Anaerotaeda fermentans gen. nov., sp. nov., a novel anaerobic planctomycete of the new family within the order Sedimentisphaerales isolated from Taman Peninsula, Russia.</title>
        <authorList>
            <person name="Khomyakova M.A."/>
            <person name="Merkel A.Y."/>
            <person name="Slobodkin A.I."/>
        </authorList>
    </citation>
    <scope>NUCLEOTIDE SEQUENCE</scope>
    <source>
        <strain evidence="2">M17dextr</strain>
    </source>
</reference>
<sequence length="990" mass="109993">MIPHTNYWHTLIAAVLLSCTVRAVPATELVRITEFLAINDRGLDDEDRDESDWIEIHNAETSEVSLEGWFLTDSGKNPTKWEFPPVTLGPGEYLIVFASGKNRRDPAGELHTNFKLSGDGEYLALVRPDGVTATSQFAPSFPIQAPDVSYGLAAVTSEKVLLPQGAPARALVPLDGRLEGRPLSDAPRPWTLPDFDDSAWPSGETGVGYGYSHLIGTDVSAMQNVNKTVYVRIPFVVHDLEEIRGLTLRVWFDDGIIAYLNGHEVARHNAPAPGTETWNSGASASWPTDRIPAPVDFAIPQLDLLGEGVNMLAIQGLNHGLSNQDLLVLPELLAEVVAVDPPLHYFPIPTPGRPNRGGVEAIGPVIDDVEHSPETPSVRQPLQITARIAESCDPLVSAHLHYRVMFGPETSVPLLDDGNGPDAVAGDGIFTARIPAGSFEAAQMVRWYITAMDAVGRLSRFPRFLDPLNSPQYCGTVATDRSIATALPILHWFIEDPQAANTDQGTRCALFYDGLFYDNLWIYIHGQSSRGFPKKSYNIDLHPGHNFRWARGRPRADDINLMTTYPDKAQMRNILAYETYRDADCPYHWVIPVRVQQNGQFWGTAHLMENGDEDWLIRMGLNSQGALYKMYNSFSSPADAGYGAEKKTRKDEENDDLLALYHGLSASGETRRRYMYDNVDVAQVVNFLAARTLTGDTDCCHKNYYFYRDTDRTDLWEMWPWDVDLSFGRRWISSLTYWDQRLIANTPLFIGSGNRLPQAIFDTPEMRQMYLRRLRTLMDELLKPPGTPPDELHYEPRIDELASMLAPDAALDAARWGSDSWGNGSTAPCCPQSLPQAVAELKDFYLPERRRQLYDGLASGAREIPGPQPTETIISFGIIENALVDGNPDESYIQLLNPNRFAVDVSGWTLNDDAEPPLPLFAFRGGTVIPADGTLYVAVSRAGFDSRLHYPTKGRALFVVGDCTRALPASGIILELTDRRGMPVDRVIVP</sequence>
<evidence type="ECO:0000313" key="2">
    <source>
        <dbReference type="EMBL" id="MDI6449629.1"/>
    </source>
</evidence>
<dbReference type="Proteomes" id="UP001431776">
    <property type="component" value="Unassembled WGS sequence"/>
</dbReference>
<dbReference type="AlphaFoldDB" id="A0AAW6U106"/>
<gene>
    <name evidence="2" type="ORF">QJ522_11290</name>
</gene>
<comment type="caution">
    <text evidence="2">The sequence shown here is derived from an EMBL/GenBank/DDBJ whole genome shotgun (WGS) entry which is preliminary data.</text>
</comment>
<feature type="domain" description="LTD" evidence="1">
    <location>
        <begin position="20"/>
        <end position="141"/>
    </location>
</feature>
<dbReference type="Gene3D" id="2.60.120.260">
    <property type="entry name" value="Galactose-binding domain-like"/>
    <property type="match status" value="1"/>
</dbReference>
<dbReference type="PANTHER" id="PTHR40050:SF1">
    <property type="entry name" value="INNER SPORE COAT PROTEIN H"/>
    <property type="match status" value="1"/>
</dbReference>
<dbReference type="EMBL" id="JASCXX010000012">
    <property type="protein sequence ID" value="MDI6449629.1"/>
    <property type="molecule type" value="Genomic_DNA"/>
</dbReference>
<accession>A0AAW6U106</accession>
<evidence type="ECO:0000259" key="1">
    <source>
        <dbReference type="PROSITE" id="PS51841"/>
    </source>
</evidence>
<keyword evidence="2" id="KW-0418">Kinase</keyword>
<dbReference type="InterPro" id="IPR014867">
    <property type="entry name" value="Spore_coat_CotH_CotH2/3/7"/>
</dbReference>
<protein>
    <submittedName>
        <fullName evidence="2">CotH kinase family protein</fullName>
    </submittedName>
</protein>
<keyword evidence="3" id="KW-1185">Reference proteome</keyword>
<dbReference type="PANTHER" id="PTHR40050">
    <property type="entry name" value="INNER SPORE COAT PROTEIN H"/>
    <property type="match status" value="1"/>
</dbReference>
<name>A0AAW6U106_9BACT</name>
<dbReference type="GO" id="GO:0016301">
    <property type="term" value="F:kinase activity"/>
    <property type="evidence" value="ECO:0007669"/>
    <property type="project" value="UniProtKB-KW"/>
</dbReference>
<dbReference type="SUPFAM" id="SSF74853">
    <property type="entry name" value="Lamin A/C globular tail domain"/>
    <property type="match status" value="2"/>
</dbReference>
<dbReference type="InterPro" id="IPR001322">
    <property type="entry name" value="Lamin_tail_dom"/>
</dbReference>
<feature type="domain" description="LTD" evidence="1">
    <location>
        <begin position="867"/>
        <end position="984"/>
    </location>
</feature>
<evidence type="ECO:0000313" key="3">
    <source>
        <dbReference type="Proteomes" id="UP001431776"/>
    </source>
</evidence>
<dbReference type="Gene3D" id="2.60.40.1260">
    <property type="entry name" value="Lamin Tail domain"/>
    <property type="match status" value="1"/>
</dbReference>
<dbReference type="NCBIfam" id="NF041940">
    <property type="entry name" value="choice_anch_X"/>
    <property type="match status" value="1"/>
</dbReference>
<proteinExistence type="predicted"/>
<dbReference type="InterPro" id="IPR036415">
    <property type="entry name" value="Lamin_tail_dom_sf"/>
</dbReference>
<organism evidence="2 3">
    <name type="scientific">Anaerobaca lacustris</name>
    <dbReference type="NCBI Taxonomy" id="3044600"/>
    <lineage>
        <taxon>Bacteria</taxon>
        <taxon>Pseudomonadati</taxon>
        <taxon>Planctomycetota</taxon>
        <taxon>Phycisphaerae</taxon>
        <taxon>Sedimentisphaerales</taxon>
        <taxon>Anaerobacaceae</taxon>
        <taxon>Anaerobaca</taxon>
    </lineage>
</organism>
<dbReference type="Pfam" id="PF00932">
    <property type="entry name" value="LTD"/>
    <property type="match status" value="1"/>
</dbReference>
<dbReference type="PROSITE" id="PS51841">
    <property type="entry name" value="LTD"/>
    <property type="match status" value="2"/>
</dbReference>